<gene>
    <name evidence="2" type="ORF">SAMN06265367_103526</name>
</gene>
<keyword evidence="1" id="KW-1133">Transmembrane helix</keyword>
<dbReference type="Proteomes" id="UP001157915">
    <property type="component" value="Unassembled WGS sequence"/>
</dbReference>
<name>A0ABY1P0E4_9BACT</name>
<feature type="transmembrane region" description="Helical" evidence="1">
    <location>
        <begin position="12"/>
        <end position="30"/>
    </location>
</feature>
<proteinExistence type="predicted"/>
<evidence type="ECO:0000256" key="1">
    <source>
        <dbReference type="SAM" id="Phobius"/>
    </source>
</evidence>
<keyword evidence="1" id="KW-0472">Membrane</keyword>
<sequence length="39" mass="4466">MFYQLDCQIQIFLELASGISAFFMVYSNVITRLTGDLNC</sequence>
<comment type="caution">
    <text evidence="2">The sequence shown here is derived from an EMBL/GenBank/DDBJ whole genome shotgun (WGS) entry which is preliminary data.</text>
</comment>
<evidence type="ECO:0000313" key="2">
    <source>
        <dbReference type="EMBL" id="SMP22968.1"/>
    </source>
</evidence>
<accession>A0ABY1P0E4</accession>
<protein>
    <submittedName>
        <fullName evidence="2">Uncharacterized protein</fullName>
    </submittedName>
</protein>
<keyword evidence="1" id="KW-0812">Transmembrane</keyword>
<reference evidence="2 3" key="1">
    <citation type="submission" date="2017-05" db="EMBL/GenBank/DDBJ databases">
        <authorList>
            <person name="Varghese N."/>
            <person name="Submissions S."/>
        </authorList>
    </citation>
    <scope>NUCLEOTIDE SEQUENCE [LARGE SCALE GENOMIC DNA]</scope>
    <source>
        <strain evidence="2 3">DSM 15360</strain>
    </source>
</reference>
<evidence type="ECO:0000313" key="3">
    <source>
        <dbReference type="Proteomes" id="UP001157915"/>
    </source>
</evidence>
<dbReference type="EMBL" id="FXUA01000003">
    <property type="protein sequence ID" value="SMP22968.1"/>
    <property type="molecule type" value="Genomic_DNA"/>
</dbReference>
<organism evidence="2 3">
    <name type="scientific">Algoriphagus winogradskyi</name>
    <dbReference type="NCBI Taxonomy" id="237017"/>
    <lineage>
        <taxon>Bacteria</taxon>
        <taxon>Pseudomonadati</taxon>
        <taxon>Bacteroidota</taxon>
        <taxon>Cytophagia</taxon>
        <taxon>Cytophagales</taxon>
        <taxon>Cyclobacteriaceae</taxon>
        <taxon>Algoriphagus</taxon>
    </lineage>
</organism>
<keyword evidence="3" id="KW-1185">Reference proteome</keyword>